<organism evidence="3 4">
    <name type="scientific">Branchiostoma belcheri</name>
    <name type="common">Amphioxus</name>
    <dbReference type="NCBI Taxonomy" id="7741"/>
    <lineage>
        <taxon>Eukaryota</taxon>
        <taxon>Metazoa</taxon>
        <taxon>Chordata</taxon>
        <taxon>Cephalochordata</taxon>
        <taxon>Leptocardii</taxon>
        <taxon>Amphioxiformes</taxon>
        <taxon>Branchiostomatidae</taxon>
        <taxon>Branchiostoma</taxon>
    </lineage>
</organism>
<dbReference type="AlphaFoldDB" id="A0A6P4Z9F0"/>
<sequence length="1107" mass="122963">MRSLVTTVLPLHSFWWFYPNMANGQDPGTDVRPKKQYVAGFLDQATSAIKLKLKHMAEANKRGFTINKLTTPFIGLLIKISNTKIVVKVPLDDICTQCYKENLFGDKTRRKKIEQAAAPYLKPLVHSDFYTSHPYIYPYIIPMCKLNTKIFYVETDWVDAELQLLLGMQVRKPEGSQDPRLKISDVSRWTCSAESLSLIACCNMAATKWLKSFEEKEEGVLMSVMTLSDLACGLLYAFHMLYKKGGEEMPKPKGEGDVIVVLPVPTVFFLTTSKNYAGLCYIGKEVLRFVDDPEVITTKAMRMTEYVDEKGEKLQRFRLYRPNVTSEEGSVPENAEQLAMLSDALENIRREKDRNNSSTKEEEEKEEVCETSTSSDDTDELLEELKETNQELQELEEEKEQFRKKVQNVLAQHEKYTNEATGQPLTSEDIEKLNALLHRVDNLPESVTTDSETSESSSDGDKTRPSSEEYYDANEAINGYRNNSYQYLKQAHTTSDETCNKSMTDFASGQNVTPVQTGYNRFEGATERGGVSKLVQTFENMAKTKQGHTYATRRGSTPSVAVVSPIPRELNDSDVSNQSANFKTLDSSFGSEEDTKVTSWLKRCCSTPMAGRGRARGRVERTTPPGVERSSLGSSKSASDVSVPPFVRSPQDDQSFSNGFLVDGNDGENTSQCSTNELQIVGSTNERSDGGATGWGSWLGKKWPGKVKKQVMSFFGLKNEETPKVSTSDLTVAIVEELDPHNASFVQRTQASVYTSTCTEPPRAASAVDTTESPAASGGLSAGSFSREIRHCLDGTVDVVYSEDKRDQLLDSVGDIQKRYRIEPDHPNIPQPTNKADISPEIRHCLDGTVDVVYSEDKRHHLLNGTGNTHRRYRIDPNPDKPPPSNAVDKTSRPPSTERSDSLRQKSCSAEKRDQQKAYEFPPIRKIADFQNGGITDFQNGGIVSTEPLSKAIAASLATKWPSVKDALLDDDTKTGTTGGVDLFLQPKTEQNKDQRLSQDLTRRVKSHSGAKRDGGVAKKKKPKETSAPRKMKPVKKEKRPTRIPVFLSAKEAGVTEGATRLASVIAEEKPIKTTLCAKLCFQCGTTGGAVKLRRCNGCGVAMYCSR</sequence>
<feature type="region of interest" description="Disordered" evidence="1">
    <location>
        <begin position="861"/>
        <end position="922"/>
    </location>
</feature>
<feature type="compositionally biased region" description="Polar residues" evidence="1">
    <location>
        <begin position="631"/>
        <end position="640"/>
    </location>
</feature>
<feature type="region of interest" description="Disordered" evidence="1">
    <location>
        <begin position="441"/>
        <end position="477"/>
    </location>
</feature>
<gene>
    <name evidence="4" type="primary">LOC109480272</name>
</gene>
<feature type="compositionally biased region" description="Low complexity" evidence="1">
    <location>
        <begin position="445"/>
        <end position="457"/>
    </location>
</feature>
<evidence type="ECO:0000313" key="4">
    <source>
        <dbReference type="RefSeq" id="XP_019637985.1"/>
    </source>
</evidence>
<feature type="chain" id="PRO_5028244934" evidence="2">
    <location>
        <begin position="25"/>
        <end position="1107"/>
    </location>
</feature>
<feature type="compositionally biased region" description="Basic residues" evidence="1">
    <location>
        <begin position="1030"/>
        <end position="1040"/>
    </location>
</feature>
<evidence type="ECO:0000313" key="3">
    <source>
        <dbReference type="Proteomes" id="UP000515135"/>
    </source>
</evidence>
<accession>A0A6P4Z9F0</accession>
<feature type="region of interest" description="Disordered" evidence="1">
    <location>
        <begin position="975"/>
        <end position="1040"/>
    </location>
</feature>
<keyword evidence="2" id="KW-0732">Signal</keyword>
<protein>
    <submittedName>
        <fullName evidence="4">LOW QUALITY PROTEIN: uncharacterized protein LOC109480272</fullName>
    </submittedName>
</protein>
<feature type="compositionally biased region" description="Basic and acidic residues" evidence="1">
    <location>
        <begin position="890"/>
        <end position="917"/>
    </location>
</feature>
<dbReference type="KEGG" id="bbel:109480272"/>
<feature type="region of interest" description="Disordered" evidence="1">
    <location>
        <begin position="608"/>
        <end position="656"/>
    </location>
</feature>
<evidence type="ECO:0000256" key="2">
    <source>
        <dbReference type="SAM" id="SignalP"/>
    </source>
</evidence>
<feature type="signal peptide" evidence="2">
    <location>
        <begin position="1"/>
        <end position="24"/>
    </location>
</feature>
<dbReference type="GeneID" id="109480272"/>
<dbReference type="RefSeq" id="XP_019637985.1">
    <property type="nucleotide sequence ID" value="XM_019782426.1"/>
</dbReference>
<feature type="compositionally biased region" description="Basic and acidic residues" evidence="1">
    <location>
        <begin position="990"/>
        <end position="1003"/>
    </location>
</feature>
<dbReference type="Proteomes" id="UP000515135">
    <property type="component" value="Unplaced"/>
</dbReference>
<reference evidence="4" key="1">
    <citation type="submission" date="2025-08" db="UniProtKB">
        <authorList>
            <consortium name="RefSeq"/>
        </authorList>
    </citation>
    <scope>IDENTIFICATION</scope>
    <source>
        <tissue evidence="4">Gonad</tissue>
    </source>
</reference>
<feature type="region of interest" description="Disordered" evidence="1">
    <location>
        <begin position="757"/>
        <end position="781"/>
    </location>
</feature>
<name>A0A6P4Z9F0_BRABE</name>
<dbReference type="OrthoDB" id="10048839at2759"/>
<evidence type="ECO:0000256" key="1">
    <source>
        <dbReference type="SAM" id="MobiDB-lite"/>
    </source>
</evidence>
<keyword evidence="3" id="KW-1185">Reference proteome</keyword>
<proteinExistence type="predicted"/>
<feature type="compositionally biased region" description="Basic and acidic residues" evidence="1">
    <location>
        <begin position="346"/>
        <end position="362"/>
    </location>
</feature>
<feature type="region of interest" description="Disordered" evidence="1">
    <location>
        <begin position="346"/>
        <end position="379"/>
    </location>
</feature>